<dbReference type="InterPro" id="IPR029063">
    <property type="entry name" value="SAM-dependent_MTases_sf"/>
</dbReference>
<dbReference type="OrthoDB" id="17415at2759"/>
<evidence type="ECO:0000313" key="8">
    <source>
        <dbReference type="EMBL" id="KZZ91918.1"/>
    </source>
</evidence>
<dbReference type="Proteomes" id="UP000242877">
    <property type="component" value="Unassembled WGS sequence"/>
</dbReference>
<dbReference type="GO" id="GO:0005739">
    <property type="term" value="C:mitochondrion"/>
    <property type="evidence" value="ECO:0007669"/>
    <property type="project" value="UniProtKB-SubCell"/>
</dbReference>
<comment type="subcellular location">
    <subcellularLocation>
        <location evidence="1 7">Mitochondrion</location>
    </subcellularLocation>
</comment>
<reference evidence="8 9" key="1">
    <citation type="journal article" date="2016" name="Genome Biol. Evol.">
        <title>Divergent and convergent evolution of fungal pathogenicity.</title>
        <authorList>
            <person name="Shang Y."/>
            <person name="Xiao G."/>
            <person name="Zheng P."/>
            <person name="Cen K."/>
            <person name="Zhan S."/>
            <person name="Wang C."/>
        </authorList>
    </citation>
    <scope>NUCLEOTIDE SEQUENCE [LARGE SCALE GENOMIC DNA]</scope>
    <source>
        <strain evidence="8 9">ARSEF 7405</strain>
    </source>
</reference>
<evidence type="ECO:0000256" key="3">
    <source>
        <dbReference type="ARBA" id="ARBA00022603"/>
    </source>
</evidence>
<keyword evidence="3 7" id="KW-0489">Methyltransferase</keyword>
<comment type="similarity">
    <text evidence="2 7">Belongs to the NDUFAF7 family.</text>
</comment>
<protein>
    <recommendedName>
        <fullName evidence="7">Protein arginine methyltransferase NDUFAF7</fullName>
        <ecNumber evidence="7">2.1.1.320</ecNumber>
    </recommendedName>
</protein>
<dbReference type="InterPro" id="IPR038375">
    <property type="entry name" value="NDUFAF7_sf"/>
</dbReference>
<evidence type="ECO:0000256" key="1">
    <source>
        <dbReference type="ARBA" id="ARBA00004173"/>
    </source>
</evidence>
<dbReference type="PANTHER" id="PTHR12049">
    <property type="entry name" value="PROTEIN ARGININE METHYLTRANSFERASE NDUFAF7, MITOCHONDRIAL"/>
    <property type="match status" value="1"/>
</dbReference>
<dbReference type="VEuPathDB" id="FungiDB:AAP_03137"/>
<organism evidence="8 9">
    <name type="scientific">Ascosphaera apis ARSEF 7405</name>
    <dbReference type="NCBI Taxonomy" id="392613"/>
    <lineage>
        <taxon>Eukaryota</taxon>
        <taxon>Fungi</taxon>
        <taxon>Dikarya</taxon>
        <taxon>Ascomycota</taxon>
        <taxon>Pezizomycotina</taxon>
        <taxon>Eurotiomycetes</taxon>
        <taxon>Eurotiomycetidae</taxon>
        <taxon>Onygenales</taxon>
        <taxon>Ascosphaeraceae</taxon>
        <taxon>Ascosphaera</taxon>
    </lineage>
</organism>
<comment type="caution">
    <text evidence="8">The sequence shown here is derived from an EMBL/GenBank/DDBJ whole genome shotgun (WGS) entry which is preliminary data.</text>
</comment>
<dbReference type="Gene3D" id="3.40.50.12710">
    <property type="match status" value="1"/>
</dbReference>
<dbReference type="GO" id="GO:0035243">
    <property type="term" value="F:protein-arginine omega-N symmetric methyltransferase activity"/>
    <property type="evidence" value="ECO:0007669"/>
    <property type="project" value="UniProtKB-EC"/>
</dbReference>
<accession>A0A167YYG2</accession>
<dbReference type="GO" id="GO:0032259">
    <property type="term" value="P:methylation"/>
    <property type="evidence" value="ECO:0007669"/>
    <property type="project" value="UniProtKB-KW"/>
</dbReference>
<dbReference type="AlphaFoldDB" id="A0A167YYG2"/>
<evidence type="ECO:0000256" key="2">
    <source>
        <dbReference type="ARBA" id="ARBA00005891"/>
    </source>
</evidence>
<name>A0A167YYG2_9EURO</name>
<evidence type="ECO:0000256" key="5">
    <source>
        <dbReference type="ARBA" id="ARBA00023128"/>
    </source>
</evidence>
<keyword evidence="5 7" id="KW-0496">Mitochondrion</keyword>
<dbReference type="EC" id="2.1.1.320" evidence="7"/>
<dbReference type="EMBL" id="AZGZ01000012">
    <property type="protein sequence ID" value="KZZ91918.1"/>
    <property type="molecule type" value="Genomic_DNA"/>
</dbReference>
<proteinExistence type="inferred from homology"/>
<dbReference type="Pfam" id="PF02636">
    <property type="entry name" value="Methyltransf_28"/>
    <property type="match status" value="1"/>
</dbReference>
<evidence type="ECO:0000256" key="7">
    <source>
        <dbReference type="RuleBase" id="RU364114"/>
    </source>
</evidence>
<dbReference type="FunFam" id="3.40.50.12710:FF:000002">
    <property type="entry name" value="Protein arginine methyltransferase NDUFAF7"/>
    <property type="match status" value="1"/>
</dbReference>
<dbReference type="SUPFAM" id="SSF53335">
    <property type="entry name" value="S-adenosyl-L-methionine-dependent methyltransferases"/>
    <property type="match status" value="1"/>
</dbReference>
<evidence type="ECO:0000256" key="6">
    <source>
        <dbReference type="ARBA" id="ARBA00048612"/>
    </source>
</evidence>
<keyword evidence="4 7" id="KW-0808">Transferase</keyword>
<dbReference type="PANTHER" id="PTHR12049:SF5">
    <property type="entry name" value="PROTEIN ARGININE METHYLTRANSFERASE NDUFAF7 HOMOLOG, MITOCHONDRIAL"/>
    <property type="match status" value="1"/>
</dbReference>
<gene>
    <name evidence="8" type="ORF">AAP_03137</name>
</gene>
<dbReference type="InterPro" id="IPR003788">
    <property type="entry name" value="NDUFAF7"/>
</dbReference>
<sequence>MDPPIVSQLLRQLFQHQQRCRISRFGASSHLRRSIVPSPSCTAQQQYRTYAARPRFGRRKKEAELDPDEATIWRQRLDNFPKEVTEEMHDYPMVTSKDLRSRVNRPRRVKMLASDFIEDSLYNPHYGYFSKHATIFTPGEPFDFNSLDDGPAFNRLVDERYIEFEDRLDAIQPDEARQLWHTPTELFTPYYGEAIARYLVTNYRLTVFPYHDLIIYEMGAGNGTTMLNILDYIRDVDPEVYQRTKFRIIEISTALAGQQQSNLDKSINASGHADHVEIINKSVFEWDTYVHSPCFFLAFEVFDNFSHDAIRYDMETGAPRQGCVLIDNDGEFYEYYTDEITSTAARFLRIRQAAARRPFATPVRPRWMRKIRQALPFAPNMTEPEYIPTRLMQFFDILRDYFPGHRLVASDFSSLPDAVPGLNAPVVQTRYKRKTIAVSTPYVHQGYFDIFFPTDFQVMEDVYRAITGKLTSVSSHEDFLRRWAYVEDTETRNGENPMLNWYKNADVLITL</sequence>
<comment type="catalytic activity">
    <reaction evidence="6 7">
        <text>L-arginyl-[protein] + 2 S-adenosyl-L-methionine = N(omega),N(omega)'-dimethyl-L-arginyl-[protein] + 2 S-adenosyl-L-homocysteine + 2 H(+)</text>
        <dbReference type="Rhea" id="RHEA:48108"/>
        <dbReference type="Rhea" id="RHEA-COMP:10532"/>
        <dbReference type="Rhea" id="RHEA-COMP:11992"/>
        <dbReference type="ChEBI" id="CHEBI:15378"/>
        <dbReference type="ChEBI" id="CHEBI:29965"/>
        <dbReference type="ChEBI" id="CHEBI:57856"/>
        <dbReference type="ChEBI" id="CHEBI:59789"/>
        <dbReference type="ChEBI" id="CHEBI:88221"/>
        <dbReference type="EC" id="2.1.1.320"/>
    </reaction>
</comment>
<evidence type="ECO:0000313" key="9">
    <source>
        <dbReference type="Proteomes" id="UP000242877"/>
    </source>
</evidence>
<evidence type="ECO:0000256" key="4">
    <source>
        <dbReference type="ARBA" id="ARBA00022679"/>
    </source>
</evidence>
<comment type="function">
    <text evidence="7">Arginine methyltransferase involved in the assembly or stability of mitochondrial NADH:ubiquinone oxidoreductase complex (complex I).</text>
</comment>
<keyword evidence="9" id="KW-1185">Reference proteome</keyword>